<proteinExistence type="predicted"/>
<protein>
    <submittedName>
        <fullName evidence="1">Uncharacterized protein</fullName>
    </submittedName>
</protein>
<accession>A0A9Q6LIZ9</accession>
<reference evidence="1 2" key="1">
    <citation type="submission" date="2019-04" db="EMBL/GenBank/DDBJ databases">
        <title>Complete genome sequencing of Piscirickettsia salmonis strain Psal-009.</title>
        <authorList>
            <person name="Schober I."/>
            <person name="Bunk B."/>
            <person name="Sproer C."/>
            <person name="Carril G.P."/>
            <person name="Riedel T."/>
            <person name="Flores-Herrera P.A."/>
            <person name="Nourdin-Galindo G."/>
            <person name="Marshall S.H."/>
            <person name="Overmann J."/>
        </authorList>
    </citation>
    <scope>NUCLEOTIDE SEQUENCE [LARGE SCALE GENOMIC DNA]</scope>
    <source>
        <strain evidence="1 2">Psal-009</strain>
    </source>
</reference>
<gene>
    <name evidence="1" type="ORF">Psal009_00906</name>
</gene>
<dbReference type="GeneID" id="66741934"/>
<dbReference type="Proteomes" id="UP000422232">
    <property type="component" value="Chromosome"/>
</dbReference>
<sequence length="173" mass="19332">MLSTPWLAALDDGYFKVFGYQGIQSDLKLDAELRQSTATAPLQITAQFQKPLNISLGHQEQKEQLQQRAHTLCHFLESTNDLSSSDTKVTWNIDIREQPIIGMALQCLLSATRSRQINLAGLNINGKELNMAVVEKACETLSSSTDALPFYHMLLSTPEEFPQQSEPTAFTPY</sequence>
<organism evidence="1 2">
    <name type="scientific">Piscirickettsia salmonis</name>
    <dbReference type="NCBI Taxonomy" id="1238"/>
    <lineage>
        <taxon>Bacteria</taxon>
        <taxon>Pseudomonadati</taxon>
        <taxon>Pseudomonadota</taxon>
        <taxon>Gammaproteobacteria</taxon>
        <taxon>Thiotrichales</taxon>
        <taxon>Piscirickettsiaceae</taxon>
        <taxon>Piscirickettsia</taxon>
    </lineage>
</organism>
<evidence type="ECO:0000313" key="1">
    <source>
        <dbReference type="EMBL" id="QGO05026.1"/>
    </source>
</evidence>
<dbReference type="AlphaFoldDB" id="A0A9Q6LIZ9"/>
<name>A0A9Q6LIZ9_PISSA</name>
<evidence type="ECO:0000313" key="2">
    <source>
        <dbReference type="Proteomes" id="UP000422232"/>
    </source>
</evidence>
<keyword evidence="2" id="KW-1185">Reference proteome</keyword>
<dbReference type="RefSeq" id="WP_032126191.1">
    <property type="nucleotide sequence ID" value="NZ_CP012413.1"/>
</dbReference>
<dbReference type="EMBL" id="CP038908">
    <property type="protein sequence ID" value="QGO05026.1"/>
    <property type="molecule type" value="Genomic_DNA"/>
</dbReference>